<dbReference type="Pfam" id="PF01348">
    <property type="entry name" value="Intron_maturas2"/>
    <property type="match status" value="1"/>
</dbReference>
<sequence length="603" mass="71752">MRSSEKVLNSLAKHSQQPDYKFERLYRLLFNEQIYYVAYQRIYAKEGNMTKGADNATIDHMSISRIEKLITSLKNETYQPIPSRRVYIPKKNGKKRPLGIPTFNDKLLQEVVRMILEAIYEGSFDANSHGFRPKRSCHTALRQIQQTFNGASWFIEGDIKGFFDNINHDVMISILRKRIADERFIRLIRKFLNAGYIEDWIFNKAYSGTPQGGIISPILANIYLDQFDRYMREYISQFDKGKERKDNPERIKFEYGKRLAVLKLKKVTSMKERKLIIKEIKRFDRERTMISCGVEMDYDFRRLKYVRYADDFLCAVIGTKDEAKVIKQDIKRFLEEKLSLELSEDKTLITHGKKSAKFLGYEIYVRKSAQTKRNKAGKLTRPYNNKIYLKMPTEVVRKKLLDYDALQIKVHNGKERYKPKHRTYLINNDDLEILERYNAEIRGLYNFYSLANNCHTLHTFKYIMEYSMYKTFAAKYKSTVVKICKKYKKDKVFTVSYKNKNGKTLTRQFYHDGFKRKRQDYAQCCDKEPVRYFYTATSLIDRLKAKRCELCGKENVKLDMHHVRKLKNLQEKEDWERHMIARKRKTIALCRSCHKKVDGGWKD</sequence>
<dbReference type="PANTHER" id="PTHR34047:SF8">
    <property type="entry name" value="PROTEIN YKFC"/>
    <property type="match status" value="1"/>
</dbReference>
<dbReference type="Pfam" id="PF21368">
    <property type="entry name" value="AI2M-like_HNH"/>
    <property type="match status" value="1"/>
</dbReference>
<dbReference type="InterPro" id="IPR051083">
    <property type="entry name" value="GrpII_Intron_Splice-Mob/Def"/>
</dbReference>
<dbReference type="InterPro" id="IPR049030">
    <property type="entry name" value="AI2M-like_HNH"/>
</dbReference>
<dbReference type="PANTHER" id="PTHR34047">
    <property type="entry name" value="NUCLEAR INTRON MATURASE 1, MITOCHONDRIAL-RELATED"/>
    <property type="match status" value="1"/>
</dbReference>
<dbReference type="Pfam" id="PF00078">
    <property type="entry name" value="RVT_1"/>
    <property type="match status" value="2"/>
</dbReference>
<accession>A0A412VCT8</accession>
<evidence type="ECO:0000313" key="4">
    <source>
        <dbReference type="Proteomes" id="UP000283369"/>
    </source>
</evidence>
<evidence type="ECO:0000313" key="3">
    <source>
        <dbReference type="EMBL" id="RGV02946.1"/>
    </source>
</evidence>
<protein>
    <submittedName>
        <fullName evidence="3">Group II intron reverse transcriptase/maturase</fullName>
    </submittedName>
</protein>
<gene>
    <name evidence="3" type="ORF">DWW25_25820</name>
</gene>
<dbReference type="InterPro" id="IPR043502">
    <property type="entry name" value="DNA/RNA_pol_sf"/>
</dbReference>
<dbReference type="SUPFAM" id="SSF56672">
    <property type="entry name" value="DNA/RNA polymerases"/>
    <property type="match status" value="1"/>
</dbReference>
<dbReference type="RefSeq" id="WP_008771517.1">
    <property type="nucleotide sequence ID" value="NZ_CABKPA010000020.1"/>
</dbReference>
<dbReference type="GO" id="GO:0006397">
    <property type="term" value="P:mRNA processing"/>
    <property type="evidence" value="ECO:0007669"/>
    <property type="project" value="InterPro"/>
</dbReference>
<proteinExistence type="inferred from homology"/>
<feature type="domain" description="Reverse transcriptase" evidence="2">
    <location>
        <begin position="69"/>
        <end position="363"/>
    </location>
</feature>
<comment type="similarity">
    <text evidence="1">Belongs to the bacterial reverse transcriptase family.</text>
</comment>
<name>A0A412VCT8_9BACE</name>
<dbReference type="InterPro" id="IPR000477">
    <property type="entry name" value="RT_dom"/>
</dbReference>
<reference evidence="3 4" key="1">
    <citation type="submission" date="2018-08" db="EMBL/GenBank/DDBJ databases">
        <title>A genome reference for cultivated species of the human gut microbiota.</title>
        <authorList>
            <person name="Zou Y."/>
            <person name="Xue W."/>
            <person name="Luo G."/>
        </authorList>
    </citation>
    <scope>NUCLEOTIDE SEQUENCE [LARGE SCALE GENOMIC DNA]</scope>
    <source>
        <strain evidence="3 4">AF14-7</strain>
    </source>
</reference>
<keyword evidence="3" id="KW-0808">Transferase</keyword>
<dbReference type="AlphaFoldDB" id="A0A412VCT8"/>
<comment type="caution">
    <text evidence="3">The sequence shown here is derived from an EMBL/GenBank/DDBJ whole genome shotgun (WGS) entry which is preliminary data.</text>
</comment>
<dbReference type="PROSITE" id="PS50878">
    <property type="entry name" value="RT_POL"/>
    <property type="match status" value="1"/>
</dbReference>
<organism evidence="3 4">
    <name type="scientific">Bacteroides xylanisolvens</name>
    <dbReference type="NCBI Taxonomy" id="371601"/>
    <lineage>
        <taxon>Bacteria</taxon>
        <taxon>Pseudomonadati</taxon>
        <taxon>Bacteroidota</taxon>
        <taxon>Bacteroidia</taxon>
        <taxon>Bacteroidales</taxon>
        <taxon>Bacteroidaceae</taxon>
        <taxon>Bacteroides</taxon>
    </lineage>
</organism>
<dbReference type="InterPro" id="IPR024937">
    <property type="entry name" value="Domain_X"/>
</dbReference>
<dbReference type="CDD" id="cd01651">
    <property type="entry name" value="RT_G2_intron"/>
    <property type="match status" value="1"/>
</dbReference>
<evidence type="ECO:0000259" key="2">
    <source>
        <dbReference type="PROSITE" id="PS50878"/>
    </source>
</evidence>
<dbReference type="Proteomes" id="UP000283369">
    <property type="component" value="Unassembled WGS sequence"/>
</dbReference>
<evidence type="ECO:0000256" key="1">
    <source>
        <dbReference type="ARBA" id="ARBA00034120"/>
    </source>
</evidence>
<keyword evidence="3" id="KW-0548">Nucleotidyltransferase</keyword>
<dbReference type="EMBL" id="QRYV01000131">
    <property type="protein sequence ID" value="RGV02946.1"/>
    <property type="molecule type" value="Genomic_DNA"/>
</dbReference>
<keyword evidence="3" id="KW-0695">RNA-directed DNA polymerase</keyword>
<dbReference type="GO" id="GO:0003964">
    <property type="term" value="F:RNA-directed DNA polymerase activity"/>
    <property type="evidence" value="ECO:0007669"/>
    <property type="project" value="UniProtKB-KW"/>
</dbReference>